<dbReference type="InterPro" id="IPR051517">
    <property type="entry name" value="IFITM_antiviral_protein"/>
</dbReference>
<dbReference type="OrthoDB" id="9906841at2759"/>
<organism evidence="8 9">
    <name type="scientific">Albula glossodonta</name>
    <name type="common">roundjaw bonefish</name>
    <dbReference type="NCBI Taxonomy" id="121402"/>
    <lineage>
        <taxon>Eukaryota</taxon>
        <taxon>Metazoa</taxon>
        <taxon>Chordata</taxon>
        <taxon>Craniata</taxon>
        <taxon>Vertebrata</taxon>
        <taxon>Euteleostomi</taxon>
        <taxon>Actinopterygii</taxon>
        <taxon>Neopterygii</taxon>
        <taxon>Teleostei</taxon>
        <taxon>Albuliformes</taxon>
        <taxon>Albulidae</taxon>
        <taxon>Albula</taxon>
    </lineage>
</organism>
<evidence type="ECO:0000256" key="7">
    <source>
        <dbReference type="SAM" id="Phobius"/>
    </source>
</evidence>
<dbReference type="PANTHER" id="PTHR13999">
    <property type="entry name" value="INTERFERON INDUCIBLE TRANSMEMBRANE PROTEIN"/>
    <property type="match status" value="1"/>
</dbReference>
<feature type="transmembrane region" description="Helical" evidence="7">
    <location>
        <begin position="125"/>
        <end position="148"/>
    </location>
</feature>
<comment type="caution">
    <text evidence="8">The sequence shown here is derived from an EMBL/GenBank/DDBJ whole genome shotgun (WGS) entry which is preliminary data.</text>
</comment>
<sequence>MEEFEMDMGDVAIDVVDVDVDVEYDEFDSEGISDDCEVEGEVDMGESDPEKRKPRKVRRQNPKQMGAQGKRPKRPSVKDYLSCSLFTKTCCNAFGFGLMALLCSLQVRKKLRRGDVKGAKRCAWLACRTNVVAVLITICTVILISVYLGLNVTTEDSMQGYSKRNKICLQY</sequence>
<dbReference type="AlphaFoldDB" id="A0A8T2NBP6"/>
<comment type="similarity">
    <text evidence="2">Belongs to the CD225/Dispanin family.</text>
</comment>
<dbReference type="EMBL" id="JAFBMS010000089">
    <property type="protein sequence ID" value="KAG9337394.1"/>
    <property type="molecule type" value="Genomic_DNA"/>
</dbReference>
<keyword evidence="5 7" id="KW-0472">Membrane</keyword>
<feature type="compositionally biased region" description="Basic residues" evidence="6">
    <location>
        <begin position="52"/>
        <end position="61"/>
    </location>
</feature>
<comment type="subcellular location">
    <subcellularLocation>
        <location evidence="1">Membrane</location>
    </subcellularLocation>
</comment>
<proteinExistence type="inferred from homology"/>
<evidence type="ECO:0000256" key="5">
    <source>
        <dbReference type="ARBA" id="ARBA00023136"/>
    </source>
</evidence>
<feature type="transmembrane region" description="Helical" evidence="7">
    <location>
        <begin position="85"/>
        <end position="105"/>
    </location>
</feature>
<dbReference type="PANTHER" id="PTHR13999:SF31">
    <property type="entry name" value="IFITM1-RELATED"/>
    <property type="match status" value="1"/>
</dbReference>
<keyword evidence="9" id="KW-1185">Reference proteome</keyword>
<feature type="region of interest" description="Disordered" evidence="6">
    <location>
        <begin position="26"/>
        <end position="76"/>
    </location>
</feature>
<evidence type="ECO:0000256" key="6">
    <source>
        <dbReference type="SAM" id="MobiDB-lite"/>
    </source>
</evidence>
<reference evidence="8" key="1">
    <citation type="thesis" date="2021" institute="BYU ScholarsArchive" country="Provo, UT, USA">
        <title>Applications of and Algorithms for Genome Assembly and Genomic Analyses with an Emphasis on Marine Teleosts.</title>
        <authorList>
            <person name="Pickett B.D."/>
        </authorList>
    </citation>
    <scope>NUCLEOTIDE SEQUENCE</scope>
    <source>
        <strain evidence="8">HI-2016</strain>
    </source>
</reference>
<name>A0A8T2NBP6_9TELE</name>
<dbReference type="GO" id="GO:0005886">
    <property type="term" value="C:plasma membrane"/>
    <property type="evidence" value="ECO:0007669"/>
    <property type="project" value="TreeGrafter"/>
</dbReference>
<keyword evidence="3 7" id="KW-0812">Transmembrane</keyword>
<feature type="compositionally biased region" description="Acidic residues" evidence="6">
    <location>
        <begin position="26"/>
        <end position="47"/>
    </location>
</feature>
<evidence type="ECO:0000256" key="1">
    <source>
        <dbReference type="ARBA" id="ARBA00004370"/>
    </source>
</evidence>
<gene>
    <name evidence="8" type="ORF">JZ751_028815</name>
</gene>
<accession>A0A8T2NBP6</accession>
<evidence type="ECO:0000313" key="9">
    <source>
        <dbReference type="Proteomes" id="UP000824540"/>
    </source>
</evidence>
<evidence type="ECO:0000256" key="3">
    <source>
        <dbReference type="ARBA" id="ARBA00022692"/>
    </source>
</evidence>
<evidence type="ECO:0000256" key="2">
    <source>
        <dbReference type="ARBA" id="ARBA00006843"/>
    </source>
</evidence>
<evidence type="ECO:0000256" key="4">
    <source>
        <dbReference type="ARBA" id="ARBA00022989"/>
    </source>
</evidence>
<keyword evidence="4 7" id="KW-1133">Transmembrane helix</keyword>
<evidence type="ECO:0000313" key="8">
    <source>
        <dbReference type="EMBL" id="KAG9337394.1"/>
    </source>
</evidence>
<dbReference type="Proteomes" id="UP000824540">
    <property type="component" value="Unassembled WGS sequence"/>
</dbReference>
<dbReference type="Pfam" id="PF04505">
    <property type="entry name" value="CD225"/>
    <property type="match status" value="1"/>
</dbReference>
<protein>
    <submittedName>
        <fullName evidence="8">Uncharacterized protein</fullName>
    </submittedName>
</protein>
<dbReference type="InterPro" id="IPR007593">
    <property type="entry name" value="CD225/Dispanin_fam"/>
</dbReference>